<dbReference type="Pfam" id="PF08856">
    <property type="entry name" value="DUF1826"/>
    <property type="match status" value="1"/>
</dbReference>
<evidence type="ECO:0000313" key="1">
    <source>
        <dbReference type="EMBL" id="ASP40900.1"/>
    </source>
</evidence>
<dbReference type="KEGG" id="bsan:CHH28_10550"/>
<dbReference type="EMBL" id="CP022530">
    <property type="protein sequence ID" value="ASP40900.1"/>
    <property type="molecule type" value="Genomic_DNA"/>
</dbReference>
<keyword evidence="2" id="KW-1185">Reference proteome</keyword>
<dbReference type="Proteomes" id="UP000202440">
    <property type="component" value="Chromosome"/>
</dbReference>
<dbReference type="OrthoDB" id="5342505at2"/>
<sequence>MARFQRPLRCTSTSALLGDNANVLTHIYDASINLVAWRRSLADEVADYAQFLASADSTWSSLQCRLEPEAAYQALARELPEVPGKMAGKAALIRDAAELVDMFCCLFDLPAAGLRLALVNSAMCPKFHTDKVPCRLVTSYMGPGSEWLYNHQVERSRMGHRTGSKADRDAGVYHDDAAVQQLAQHDVVLLKGESWLGNEGNGAVHRSPTPAAGSSRLLLTLDFSD</sequence>
<dbReference type="InterPro" id="IPR014955">
    <property type="entry name" value="DUF1826"/>
</dbReference>
<proteinExistence type="predicted"/>
<name>A0A222FQ37_9GAMM</name>
<evidence type="ECO:0000313" key="2">
    <source>
        <dbReference type="Proteomes" id="UP000202440"/>
    </source>
</evidence>
<gene>
    <name evidence="1" type="ORF">CHH28_10550</name>
</gene>
<accession>A0A222FQ37</accession>
<dbReference type="AlphaFoldDB" id="A0A222FQ37"/>
<reference evidence="1 2" key="1">
    <citation type="submission" date="2017-07" db="EMBL/GenBank/DDBJ databases">
        <title>Annotated genome sequence of Bacterioplanes sanyensis isolated from Red Sea.</title>
        <authorList>
            <person name="Rehman Z.U."/>
        </authorList>
    </citation>
    <scope>NUCLEOTIDE SEQUENCE [LARGE SCALE GENOMIC DNA]</scope>
    <source>
        <strain evidence="1 2">NV9</strain>
    </source>
</reference>
<organism evidence="1 2">
    <name type="scientific">Bacterioplanes sanyensis</name>
    <dbReference type="NCBI Taxonomy" id="1249553"/>
    <lineage>
        <taxon>Bacteria</taxon>
        <taxon>Pseudomonadati</taxon>
        <taxon>Pseudomonadota</taxon>
        <taxon>Gammaproteobacteria</taxon>
        <taxon>Oceanospirillales</taxon>
        <taxon>Oceanospirillaceae</taxon>
        <taxon>Bacterioplanes</taxon>
    </lineage>
</organism>
<protein>
    <submittedName>
        <fullName evidence="1">Succinylglutamate desuccinylase</fullName>
    </submittedName>
</protein>